<gene>
    <name evidence="3" type="ORF">MARPO_2166s0001</name>
</gene>
<feature type="coiled-coil region" evidence="1">
    <location>
        <begin position="75"/>
        <end position="123"/>
    </location>
</feature>
<dbReference type="PANTHER" id="PTHR18898:SF2">
    <property type="entry name" value="NUCLEOPROTEIN TPR"/>
    <property type="match status" value="1"/>
</dbReference>
<proteinExistence type="predicted"/>
<protein>
    <recommendedName>
        <fullName evidence="2">Nucleoprotein TPR/MPL1 domain-containing protein</fullName>
    </recommendedName>
</protein>
<feature type="domain" description="Nucleoprotein TPR/MPL1" evidence="2">
    <location>
        <begin position="116"/>
        <end position="181"/>
    </location>
</feature>
<organism evidence="3 4">
    <name type="scientific">Marchantia polymorpha</name>
    <name type="common">Common liverwort</name>
    <name type="synonym">Marchantia aquatica</name>
    <dbReference type="NCBI Taxonomy" id="3197"/>
    <lineage>
        <taxon>Eukaryota</taxon>
        <taxon>Viridiplantae</taxon>
        <taxon>Streptophyta</taxon>
        <taxon>Embryophyta</taxon>
        <taxon>Marchantiophyta</taxon>
        <taxon>Marchantiopsida</taxon>
        <taxon>Marchantiidae</taxon>
        <taxon>Marchantiales</taxon>
        <taxon>Marchantiaceae</taxon>
        <taxon>Marchantia</taxon>
    </lineage>
</organism>
<evidence type="ECO:0000256" key="1">
    <source>
        <dbReference type="SAM" id="Coils"/>
    </source>
</evidence>
<evidence type="ECO:0000313" key="4">
    <source>
        <dbReference type="Proteomes" id="UP000244005"/>
    </source>
</evidence>
<feature type="coiled-coil region" evidence="1">
    <location>
        <begin position="228"/>
        <end position="280"/>
    </location>
</feature>
<evidence type="ECO:0000313" key="3">
    <source>
        <dbReference type="EMBL" id="PTQ26382.1"/>
    </source>
</evidence>
<name>A0A2R6VXP1_MARPO</name>
<dbReference type="InterPro" id="IPR057577">
    <property type="entry name" value="Nucleoprot-TPR/MLP1_dom"/>
</dbReference>
<feature type="coiled-coil region" evidence="1">
    <location>
        <begin position="150"/>
        <end position="198"/>
    </location>
</feature>
<dbReference type="Pfam" id="PF25481">
    <property type="entry name" value="Nucleoprot-TPR"/>
    <property type="match status" value="1"/>
</dbReference>
<dbReference type="AlphaFoldDB" id="A0A2R6VXP1"/>
<keyword evidence="4" id="KW-1185">Reference proteome</keyword>
<dbReference type="OrthoDB" id="343070at2759"/>
<dbReference type="EMBL" id="KZ774328">
    <property type="protein sequence ID" value="PTQ26382.1"/>
    <property type="molecule type" value="Genomic_DNA"/>
</dbReference>
<sequence length="450" mass="51471">MAAFLSDDELQRRGGDEVVAYVYKLRQQLEIHKAQADAAVINAEQTCVLIEQKFLSLTAQFAQLENEKQQSAATLERRSGELAQAQSQAHKLELDAIKHESDMERVSFELSEARKSRRELLEQHNVWLNEELNGKVKGLMEERRTSADLEADLQSKLLQAERLYKEAKESVQRSNERIRDLEAKLTQTREELRYTKEQAILQKNYLSTKITSIADLYKQSSDEWSRKSNELEGVIKALETHLNQVEAEYREKLDKEIQAREAAVKDSSELKEKLEKALADGNTNAVRDGDLALPVLPMKMMTGSMDKQLALELHGDGAMLPSIGKKVSGTALAAALLRDGWSLSTMYTKYQEAVDAWRHERHERKHSQALLERVLHEIELKAEVIFDEGAEHERMVEAYHVMEEKLHYSMADQSTLENSIKDLKADIRKKAMRSIEIRGKIGDNFPVWAE</sequence>
<dbReference type="Gramene" id="Mp5g17060.1">
    <property type="protein sequence ID" value="Mp5g17060.1.cds1"/>
    <property type="gene ID" value="Mp5g17060"/>
</dbReference>
<dbReference type="Proteomes" id="UP000244005">
    <property type="component" value="Unassembled WGS sequence"/>
</dbReference>
<accession>A0A2R6VXP1</accession>
<evidence type="ECO:0000259" key="2">
    <source>
        <dbReference type="Pfam" id="PF25481"/>
    </source>
</evidence>
<dbReference type="OMA" id="CELEHAS"/>
<keyword evidence="1" id="KW-0175">Coiled coil</keyword>
<dbReference type="PANTHER" id="PTHR18898">
    <property type="entry name" value="NUCLEOPROTEIN TPR-RELATED"/>
    <property type="match status" value="1"/>
</dbReference>
<reference evidence="4" key="1">
    <citation type="journal article" date="2017" name="Cell">
        <title>Insights into land plant evolution garnered from the Marchantia polymorpha genome.</title>
        <authorList>
            <person name="Bowman J.L."/>
            <person name="Kohchi T."/>
            <person name="Yamato K.T."/>
            <person name="Jenkins J."/>
            <person name="Shu S."/>
            <person name="Ishizaki K."/>
            <person name="Yamaoka S."/>
            <person name="Nishihama R."/>
            <person name="Nakamura Y."/>
            <person name="Berger F."/>
            <person name="Adam C."/>
            <person name="Aki S.S."/>
            <person name="Althoff F."/>
            <person name="Araki T."/>
            <person name="Arteaga-Vazquez M.A."/>
            <person name="Balasubrmanian S."/>
            <person name="Barry K."/>
            <person name="Bauer D."/>
            <person name="Boehm C.R."/>
            <person name="Briginshaw L."/>
            <person name="Caballero-Perez J."/>
            <person name="Catarino B."/>
            <person name="Chen F."/>
            <person name="Chiyoda S."/>
            <person name="Chovatia M."/>
            <person name="Davies K.M."/>
            <person name="Delmans M."/>
            <person name="Demura T."/>
            <person name="Dierschke T."/>
            <person name="Dolan L."/>
            <person name="Dorantes-Acosta A.E."/>
            <person name="Eklund D.M."/>
            <person name="Florent S.N."/>
            <person name="Flores-Sandoval E."/>
            <person name="Fujiyama A."/>
            <person name="Fukuzawa H."/>
            <person name="Galik B."/>
            <person name="Grimanelli D."/>
            <person name="Grimwood J."/>
            <person name="Grossniklaus U."/>
            <person name="Hamada T."/>
            <person name="Haseloff J."/>
            <person name="Hetherington A.J."/>
            <person name="Higo A."/>
            <person name="Hirakawa Y."/>
            <person name="Hundley H.N."/>
            <person name="Ikeda Y."/>
            <person name="Inoue K."/>
            <person name="Inoue S.I."/>
            <person name="Ishida S."/>
            <person name="Jia Q."/>
            <person name="Kakita M."/>
            <person name="Kanazawa T."/>
            <person name="Kawai Y."/>
            <person name="Kawashima T."/>
            <person name="Kennedy M."/>
            <person name="Kinose K."/>
            <person name="Kinoshita T."/>
            <person name="Kohara Y."/>
            <person name="Koide E."/>
            <person name="Komatsu K."/>
            <person name="Kopischke S."/>
            <person name="Kubo M."/>
            <person name="Kyozuka J."/>
            <person name="Lagercrantz U."/>
            <person name="Lin S.S."/>
            <person name="Lindquist E."/>
            <person name="Lipzen A.M."/>
            <person name="Lu C.W."/>
            <person name="De Luna E."/>
            <person name="Martienssen R.A."/>
            <person name="Minamino N."/>
            <person name="Mizutani M."/>
            <person name="Mizutani M."/>
            <person name="Mochizuki N."/>
            <person name="Monte I."/>
            <person name="Mosher R."/>
            <person name="Nagasaki H."/>
            <person name="Nakagami H."/>
            <person name="Naramoto S."/>
            <person name="Nishitani K."/>
            <person name="Ohtani M."/>
            <person name="Okamoto T."/>
            <person name="Okumura M."/>
            <person name="Phillips J."/>
            <person name="Pollak B."/>
            <person name="Reinders A."/>
            <person name="Rovekamp M."/>
            <person name="Sano R."/>
            <person name="Sawa S."/>
            <person name="Schmid M.W."/>
            <person name="Shirakawa M."/>
            <person name="Solano R."/>
            <person name="Spunde A."/>
            <person name="Suetsugu N."/>
            <person name="Sugano S."/>
            <person name="Sugiyama A."/>
            <person name="Sun R."/>
            <person name="Suzuki Y."/>
            <person name="Takenaka M."/>
            <person name="Takezawa D."/>
            <person name="Tomogane H."/>
            <person name="Tsuzuki M."/>
            <person name="Ueda T."/>
            <person name="Umeda M."/>
            <person name="Ward J.M."/>
            <person name="Watanabe Y."/>
            <person name="Yazaki K."/>
            <person name="Yokoyama R."/>
            <person name="Yoshitake Y."/>
            <person name="Yotsui I."/>
            <person name="Zachgo S."/>
            <person name="Schmutz J."/>
        </authorList>
    </citation>
    <scope>NUCLEOTIDE SEQUENCE [LARGE SCALE GENOMIC DNA]</scope>
    <source>
        <strain evidence="4">Tak-1</strain>
    </source>
</reference>